<evidence type="ECO:0000313" key="1">
    <source>
        <dbReference type="EMBL" id="KAI8530234.1"/>
    </source>
</evidence>
<evidence type="ECO:0000313" key="2">
    <source>
        <dbReference type="Proteomes" id="UP001062846"/>
    </source>
</evidence>
<proteinExistence type="predicted"/>
<gene>
    <name evidence="1" type="ORF">RHMOL_Rhmol11G0040200</name>
</gene>
<name>A0ACC0LNN8_RHOML</name>
<accession>A0ACC0LNN8</accession>
<sequence length="305" mass="34614">MPRVKHAAKKPPRGPVPDVATSSRQPDVEEGDEILWDVEEEEEMMADPEQEAQSLGLEHICVQRISAQGLAYFFIANPGYIKGLVADFYKNMKVPELGKMFDKGARITSKIANFASRDEINQALYTNPAEATRPHVPRKFKDEYRLINQFVHYNLNRRGTENKPTKSKGEMLYAFMEPGNVIDWAKYIFRQMVEFKANGPTYTRMPYPCMTRAAGAEGVPGGSYLTTMPPKGVKQSVWQKLFFCQGVETMNSHRKLKKEIRENAKRQARIDHKEGSTSEPYAPPPIEEAEDSDDFGGEEPESDDE</sequence>
<protein>
    <submittedName>
        <fullName evidence="1">Uncharacterized protein</fullName>
    </submittedName>
</protein>
<keyword evidence="2" id="KW-1185">Reference proteome</keyword>
<reference evidence="1" key="1">
    <citation type="submission" date="2022-02" db="EMBL/GenBank/DDBJ databases">
        <title>Plant Genome Project.</title>
        <authorList>
            <person name="Zhang R.-G."/>
        </authorList>
    </citation>
    <scope>NUCLEOTIDE SEQUENCE</scope>
    <source>
        <strain evidence="1">AT1</strain>
    </source>
</reference>
<dbReference type="Proteomes" id="UP001062846">
    <property type="component" value="Chromosome 11"/>
</dbReference>
<comment type="caution">
    <text evidence="1">The sequence shown here is derived from an EMBL/GenBank/DDBJ whole genome shotgun (WGS) entry which is preliminary data.</text>
</comment>
<organism evidence="1 2">
    <name type="scientific">Rhododendron molle</name>
    <name type="common">Chinese azalea</name>
    <name type="synonym">Azalea mollis</name>
    <dbReference type="NCBI Taxonomy" id="49168"/>
    <lineage>
        <taxon>Eukaryota</taxon>
        <taxon>Viridiplantae</taxon>
        <taxon>Streptophyta</taxon>
        <taxon>Embryophyta</taxon>
        <taxon>Tracheophyta</taxon>
        <taxon>Spermatophyta</taxon>
        <taxon>Magnoliopsida</taxon>
        <taxon>eudicotyledons</taxon>
        <taxon>Gunneridae</taxon>
        <taxon>Pentapetalae</taxon>
        <taxon>asterids</taxon>
        <taxon>Ericales</taxon>
        <taxon>Ericaceae</taxon>
        <taxon>Ericoideae</taxon>
        <taxon>Rhodoreae</taxon>
        <taxon>Rhododendron</taxon>
    </lineage>
</organism>
<dbReference type="EMBL" id="CM046398">
    <property type="protein sequence ID" value="KAI8530234.1"/>
    <property type="molecule type" value="Genomic_DNA"/>
</dbReference>